<dbReference type="AlphaFoldDB" id="A0A915LUH2"/>
<feature type="region of interest" description="Disordered" evidence="2">
    <location>
        <begin position="63"/>
        <end position="105"/>
    </location>
</feature>
<feature type="coiled-coil region" evidence="1">
    <location>
        <begin position="341"/>
        <end position="379"/>
    </location>
</feature>
<accession>A0A915LUH2</accession>
<feature type="region of interest" description="Disordered" evidence="2">
    <location>
        <begin position="124"/>
        <end position="151"/>
    </location>
</feature>
<feature type="compositionally biased region" description="Low complexity" evidence="2">
    <location>
        <begin position="182"/>
        <end position="195"/>
    </location>
</feature>
<sequence length="442" mass="50506">MSSKKLSPSEELEKQYRDYKAQFEEWKLKNRDSEGTEAYVNYVKQFHQWEKDVEKRRATLRQKAEIDRLSAEKEAEISRKETEERRRKEAMQEEQQGRLKQQKQIKNSISGTHLDLMASPVTDFQSSPVHQQQKSLKGESSIGIPEDDNNASDMLSAMQQMFSIVMGDTAKLAAASTKEKSNNNSSNNSLSAIPAALPPPTNITETLQKPGVSSDLSSQPPQLWGSEGALFSSADPMFRRWNVRAAPPNFRVPYQPPPSGTLVQPGWLYLRKMEEAKLAFAPPPDLSTAPPIIQQQQQLINIPQNNLSQMAGHHPMPPAAATHLSKRSRSPTAEPDKIAKLNEYLDEMDSLTKQILQVKEEIEQKNQQLEKDKGQLITVFNDFSRLKRDSPFCLIDTCENKDQIEQFIQRTDQLFKNFRVCLDLDSDQLTFGKIWKRFFPWK</sequence>
<keyword evidence="3" id="KW-1185">Reference proteome</keyword>
<feature type="compositionally biased region" description="Polar residues" evidence="2">
    <location>
        <begin position="124"/>
        <end position="135"/>
    </location>
</feature>
<evidence type="ECO:0000256" key="1">
    <source>
        <dbReference type="SAM" id="Coils"/>
    </source>
</evidence>
<protein>
    <submittedName>
        <fullName evidence="4">Uncharacterized protein</fullName>
    </submittedName>
</protein>
<keyword evidence="1" id="KW-0175">Coiled coil</keyword>
<evidence type="ECO:0000313" key="3">
    <source>
        <dbReference type="Proteomes" id="UP000887561"/>
    </source>
</evidence>
<proteinExistence type="predicted"/>
<feature type="region of interest" description="Disordered" evidence="2">
    <location>
        <begin position="312"/>
        <end position="334"/>
    </location>
</feature>
<organism evidence="3 4">
    <name type="scientific">Meloidogyne javanica</name>
    <name type="common">Root-knot nematode worm</name>
    <dbReference type="NCBI Taxonomy" id="6303"/>
    <lineage>
        <taxon>Eukaryota</taxon>
        <taxon>Metazoa</taxon>
        <taxon>Ecdysozoa</taxon>
        <taxon>Nematoda</taxon>
        <taxon>Chromadorea</taxon>
        <taxon>Rhabditida</taxon>
        <taxon>Tylenchina</taxon>
        <taxon>Tylenchomorpha</taxon>
        <taxon>Tylenchoidea</taxon>
        <taxon>Meloidogynidae</taxon>
        <taxon>Meloidogyninae</taxon>
        <taxon>Meloidogyne</taxon>
        <taxon>Meloidogyne incognita group</taxon>
    </lineage>
</organism>
<feature type="region of interest" description="Disordered" evidence="2">
    <location>
        <begin position="175"/>
        <end position="228"/>
    </location>
</feature>
<reference evidence="4" key="1">
    <citation type="submission" date="2022-11" db="UniProtKB">
        <authorList>
            <consortium name="WormBaseParasite"/>
        </authorList>
    </citation>
    <scope>IDENTIFICATION</scope>
</reference>
<dbReference type="Proteomes" id="UP000887561">
    <property type="component" value="Unplaced"/>
</dbReference>
<evidence type="ECO:0000256" key="2">
    <source>
        <dbReference type="SAM" id="MobiDB-lite"/>
    </source>
</evidence>
<feature type="compositionally biased region" description="Basic and acidic residues" evidence="2">
    <location>
        <begin position="63"/>
        <end position="97"/>
    </location>
</feature>
<evidence type="ECO:0000313" key="4">
    <source>
        <dbReference type="WBParaSite" id="scaffold18600_cov167.g18969"/>
    </source>
</evidence>
<dbReference type="WBParaSite" id="scaffold18600_cov167.g18969">
    <property type="protein sequence ID" value="scaffold18600_cov167.g18969"/>
    <property type="gene ID" value="scaffold18600_cov167.g18969"/>
</dbReference>
<name>A0A915LUH2_MELJA</name>